<evidence type="ECO:0000256" key="1">
    <source>
        <dbReference type="ARBA" id="ARBA00004123"/>
    </source>
</evidence>
<dbReference type="KEGG" id="dya:Dyak_GE11585"/>
<evidence type="ECO:0000313" key="6">
    <source>
        <dbReference type="Proteomes" id="UP000002282"/>
    </source>
</evidence>
<organism evidence="5 6">
    <name type="scientific">Drosophila yakuba</name>
    <name type="common">Fruit fly</name>
    <dbReference type="NCBI Taxonomy" id="7245"/>
    <lineage>
        <taxon>Eukaryota</taxon>
        <taxon>Metazoa</taxon>
        <taxon>Ecdysozoa</taxon>
        <taxon>Arthropoda</taxon>
        <taxon>Hexapoda</taxon>
        <taxon>Insecta</taxon>
        <taxon>Pterygota</taxon>
        <taxon>Neoptera</taxon>
        <taxon>Endopterygota</taxon>
        <taxon>Diptera</taxon>
        <taxon>Brachycera</taxon>
        <taxon>Muscomorpha</taxon>
        <taxon>Ephydroidea</taxon>
        <taxon>Drosophilidae</taxon>
        <taxon>Drosophila</taxon>
        <taxon>Sophophora</taxon>
    </lineage>
</organism>
<dbReference type="CDD" id="cd00034">
    <property type="entry name" value="CSD"/>
    <property type="match status" value="1"/>
</dbReference>
<dbReference type="Gene3D" id="2.40.50.40">
    <property type="match status" value="1"/>
</dbReference>
<evidence type="ECO:0000256" key="3">
    <source>
        <dbReference type="ARBA" id="ARBA00023242"/>
    </source>
</evidence>
<dbReference type="InterPro" id="IPR008251">
    <property type="entry name" value="Chromo_shadow_dom"/>
</dbReference>
<dbReference type="SMR" id="B4P957"/>
<dbReference type="Pfam" id="PF01393">
    <property type="entry name" value="Chromo_shadow"/>
    <property type="match status" value="1"/>
</dbReference>
<dbReference type="EMBL" id="CM000158">
    <property type="protein sequence ID" value="EDW92297.2"/>
    <property type="molecule type" value="Genomic_DNA"/>
</dbReference>
<evidence type="ECO:0000259" key="4">
    <source>
        <dbReference type="SMART" id="SM00300"/>
    </source>
</evidence>
<dbReference type="SMART" id="SM00300">
    <property type="entry name" value="ChSh"/>
    <property type="match status" value="1"/>
</dbReference>
<dbReference type="GO" id="GO:0005634">
    <property type="term" value="C:nucleus"/>
    <property type="evidence" value="ECO:0007669"/>
    <property type="project" value="UniProtKB-SubCell"/>
</dbReference>
<keyword evidence="6" id="KW-1185">Reference proteome</keyword>
<dbReference type="Proteomes" id="UP000002282">
    <property type="component" value="Chromosome 2R"/>
</dbReference>
<dbReference type="FunFam" id="2.40.50.40:FF:000031">
    <property type="entry name" value="Heterochromatin protein 1"/>
    <property type="match status" value="1"/>
</dbReference>
<protein>
    <submittedName>
        <fullName evidence="5">Heterochromatin protein 1L chromoshadow domain</fullName>
    </submittedName>
</protein>
<dbReference type="OrthoDB" id="7869328at2759"/>
<dbReference type="GO" id="GO:0005694">
    <property type="term" value="C:chromosome"/>
    <property type="evidence" value="ECO:0007669"/>
    <property type="project" value="UniProtKB-ARBA"/>
</dbReference>
<dbReference type="HOGENOM" id="CLU_176502_0_0_1"/>
<dbReference type="eggNOG" id="KOG1911">
    <property type="taxonomic scope" value="Eukaryota"/>
</dbReference>
<keyword evidence="3" id="KW-0539">Nucleus</keyword>
<reference evidence="5 6" key="2">
    <citation type="journal article" date="2007" name="PLoS Biol.">
        <title>Principles of genome evolution in the Drosophila melanogaster species group.</title>
        <authorList>
            <person name="Ranz J.M."/>
            <person name="Maurin D."/>
            <person name="Chan Y.S."/>
            <person name="von Grotthuss M."/>
            <person name="Hillier L.W."/>
            <person name="Roote J."/>
            <person name="Ashburner M."/>
            <person name="Bergman C.M."/>
        </authorList>
    </citation>
    <scope>NUCLEOTIDE SEQUENCE [LARGE SCALE GENOMIC DNA]</scope>
    <source>
        <strain evidence="6">Tai18E2 / Tucson 14021-0261.01</strain>
    </source>
</reference>
<evidence type="ECO:0000313" key="5">
    <source>
        <dbReference type="EMBL" id="EDW92297.2"/>
    </source>
</evidence>
<reference evidence="5 6" key="1">
    <citation type="journal article" date="2007" name="Nature">
        <title>Evolution of genes and genomes on the Drosophila phylogeny.</title>
        <authorList>
            <consortium name="Drosophila 12 Genomes Consortium"/>
            <person name="Clark A.G."/>
            <person name="Eisen M.B."/>
            <person name="Smith D.R."/>
            <person name="Bergman C.M."/>
            <person name="Oliver B."/>
            <person name="Markow T.A."/>
            <person name="Kaufman T.C."/>
            <person name="Kellis M."/>
            <person name="Gelbart W."/>
            <person name="Iyer V.N."/>
            <person name="Pollard D.A."/>
            <person name="Sackton T.B."/>
            <person name="Larracuente A.M."/>
            <person name="Singh N.D."/>
            <person name="Abad J.P."/>
            <person name="Abt D.N."/>
            <person name="Adryan B."/>
            <person name="Aguade M."/>
            <person name="Akashi H."/>
            <person name="Anderson W.W."/>
            <person name="Aquadro C.F."/>
            <person name="Ardell D.H."/>
            <person name="Arguello R."/>
            <person name="Artieri C.G."/>
            <person name="Barbash D.A."/>
            <person name="Barker D."/>
            <person name="Barsanti P."/>
            <person name="Batterham P."/>
            <person name="Batzoglou S."/>
            <person name="Begun D."/>
            <person name="Bhutkar A."/>
            <person name="Blanco E."/>
            <person name="Bosak S.A."/>
            <person name="Bradley R.K."/>
            <person name="Brand A.D."/>
            <person name="Brent M.R."/>
            <person name="Brooks A.N."/>
            <person name="Brown R.H."/>
            <person name="Butlin R.K."/>
            <person name="Caggese C."/>
            <person name="Calvi B.R."/>
            <person name="Bernardo de Carvalho A."/>
            <person name="Caspi A."/>
            <person name="Castrezana S."/>
            <person name="Celniker S.E."/>
            <person name="Chang J.L."/>
            <person name="Chapple C."/>
            <person name="Chatterji S."/>
            <person name="Chinwalla A."/>
            <person name="Civetta A."/>
            <person name="Clifton S.W."/>
            <person name="Comeron J.M."/>
            <person name="Costello J.C."/>
            <person name="Coyne J.A."/>
            <person name="Daub J."/>
            <person name="David R.G."/>
            <person name="Delcher A.L."/>
            <person name="Delehaunty K."/>
            <person name="Do C.B."/>
            <person name="Ebling H."/>
            <person name="Edwards K."/>
            <person name="Eickbush T."/>
            <person name="Evans J.D."/>
            <person name="Filipski A."/>
            <person name="Findeiss S."/>
            <person name="Freyhult E."/>
            <person name="Fulton L."/>
            <person name="Fulton R."/>
            <person name="Garcia A.C."/>
            <person name="Gardiner A."/>
            <person name="Garfield D.A."/>
            <person name="Garvin B.E."/>
            <person name="Gibson G."/>
            <person name="Gilbert D."/>
            <person name="Gnerre S."/>
            <person name="Godfrey J."/>
            <person name="Good R."/>
            <person name="Gotea V."/>
            <person name="Gravely B."/>
            <person name="Greenberg A.J."/>
            <person name="Griffiths-Jones S."/>
            <person name="Gross S."/>
            <person name="Guigo R."/>
            <person name="Gustafson E.A."/>
            <person name="Haerty W."/>
            <person name="Hahn M.W."/>
            <person name="Halligan D.L."/>
            <person name="Halpern A.L."/>
            <person name="Halter G.M."/>
            <person name="Han M.V."/>
            <person name="Heger A."/>
            <person name="Hillier L."/>
            <person name="Hinrichs A.S."/>
            <person name="Holmes I."/>
            <person name="Hoskins R.A."/>
            <person name="Hubisz M.J."/>
            <person name="Hultmark D."/>
            <person name="Huntley M.A."/>
            <person name="Jaffe D.B."/>
            <person name="Jagadeeshan S."/>
            <person name="Jeck W.R."/>
            <person name="Johnson J."/>
            <person name="Jones C.D."/>
            <person name="Jordan W.C."/>
            <person name="Karpen G.H."/>
            <person name="Kataoka E."/>
            <person name="Keightley P.D."/>
            <person name="Kheradpour P."/>
            <person name="Kirkness E.F."/>
            <person name="Koerich L.B."/>
            <person name="Kristiansen K."/>
            <person name="Kudrna D."/>
            <person name="Kulathinal R.J."/>
            <person name="Kumar S."/>
            <person name="Kwok R."/>
            <person name="Lander E."/>
            <person name="Langley C.H."/>
            <person name="Lapoint R."/>
            <person name="Lazzaro B.P."/>
            <person name="Lee S.J."/>
            <person name="Levesque L."/>
            <person name="Li R."/>
            <person name="Lin C.F."/>
            <person name="Lin M.F."/>
            <person name="Lindblad-Toh K."/>
            <person name="Llopart A."/>
            <person name="Long M."/>
            <person name="Low L."/>
            <person name="Lozovsky E."/>
            <person name="Lu J."/>
            <person name="Luo M."/>
            <person name="Machado C.A."/>
            <person name="Makalowski W."/>
            <person name="Marzo M."/>
            <person name="Matsuda M."/>
            <person name="Matzkin L."/>
            <person name="McAllister B."/>
            <person name="McBride C.S."/>
            <person name="McKernan B."/>
            <person name="McKernan K."/>
            <person name="Mendez-Lago M."/>
            <person name="Minx P."/>
            <person name="Mollenhauer M.U."/>
            <person name="Montooth K."/>
            <person name="Mount S.M."/>
            <person name="Mu X."/>
            <person name="Myers E."/>
            <person name="Negre B."/>
            <person name="Newfeld S."/>
            <person name="Nielsen R."/>
            <person name="Noor M.A."/>
            <person name="O'Grady P."/>
            <person name="Pachter L."/>
            <person name="Papaceit M."/>
            <person name="Parisi M.J."/>
            <person name="Parisi M."/>
            <person name="Parts L."/>
            <person name="Pedersen J.S."/>
            <person name="Pesole G."/>
            <person name="Phillippy A.M."/>
            <person name="Ponting C.P."/>
            <person name="Pop M."/>
            <person name="Porcelli D."/>
            <person name="Powell J.R."/>
            <person name="Prohaska S."/>
            <person name="Pruitt K."/>
            <person name="Puig M."/>
            <person name="Quesneville H."/>
            <person name="Ram K.R."/>
            <person name="Rand D."/>
            <person name="Rasmussen M.D."/>
            <person name="Reed L.K."/>
            <person name="Reenan R."/>
            <person name="Reily A."/>
            <person name="Remington K.A."/>
            <person name="Rieger T.T."/>
            <person name="Ritchie M.G."/>
            <person name="Robin C."/>
            <person name="Rogers Y.H."/>
            <person name="Rohde C."/>
            <person name="Rozas J."/>
            <person name="Rubenfield M.J."/>
            <person name="Ruiz A."/>
            <person name="Russo S."/>
            <person name="Salzberg S.L."/>
            <person name="Sanchez-Gracia A."/>
            <person name="Saranga D.J."/>
            <person name="Sato H."/>
            <person name="Schaeffer S.W."/>
            <person name="Schatz M.C."/>
            <person name="Schlenke T."/>
            <person name="Schwartz R."/>
            <person name="Segarra C."/>
            <person name="Singh R.S."/>
            <person name="Sirot L."/>
            <person name="Sirota M."/>
            <person name="Sisneros N.B."/>
            <person name="Smith C.D."/>
            <person name="Smith T.F."/>
            <person name="Spieth J."/>
            <person name="Stage D.E."/>
            <person name="Stark A."/>
            <person name="Stephan W."/>
            <person name="Strausberg R.L."/>
            <person name="Strempel S."/>
            <person name="Sturgill D."/>
            <person name="Sutton G."/>
            <person name="Sutton G.G."/>
            <person name="Tao W."/>
            <person name="Teichmann S."/>
            <person name="Tobari Y.N."/>
            <person name="Tomimura Y."/>
            <person name="Tsolas J.M."/>
            <person name="Valente V.L."/>
            <person name="Venter E."/>
            <person name="Venter J.C."/>
            <person name="Vicario S."/>
            <person name="Vieira F.G."/>
            <person name="Vilella A.J."/>
            <person name="Villasante A."/>
            <person name="Walenz B."/>
            <person name="Wang J."/>
            <person name="Wasserman M."/>
            <person name="Watts T."/>
            <person name="Wilson D."/>
            <person name="Wilson R.K."/>
            <person name="Wing R.A."/>
            <person name="Wolfner M.F."/>
            <person name="Wong A."/>
            <person name="Wong G.K."/>
            <person name="Wu C.I."/>
            <person name="Wu G."/>
            <person name="Yamamoto D."/>
            <person name="Yang H.P."/>
            <person name="Yang S.P."/>
            <person name="Yorke J.A."/>
            <person name="Yoshida K."/>
            <person name="Zdobnov E."/>
            <person name="Zhang P."/>
            <person name="Zhang Y."/>
            <person name="Zimin A.V."/>
            <person name="Baldwin J."/>
            <person name="Abdouelleil A."/>
            <person name="Abdulkadir J."/>
            <person name="Abebe A."/>
            <person name="Abera B."/>
            <person name="Abreu J."/>
            <person name="Acer S.C."/>
            <person name="Aftuck L."/>
            <person name="Alexander A."/>
            <person name="An P."/>
            <person name="Anderson E."/>
            <person name="Anderson S."/>
            <person name="Arachi H."/>
            <person name="Azer M."/>
            <person name="Bachantsang P."/>
            <person name="Barry A."/>
            <person name="Bayul T."/>
            <person name="Berlin A."/>
            <person name="Bessette D."/>
            <person name="Bloom T."/>
            <person name="Blye J."/>
            <person name="Boguslavskiy L."/>
            <person name="Bonnet C."/>
            <person name="Boukhgalter B."/>
            <person name="Bourzgui I."/>
            <person name="Brown A."/>
            <person name="Cahill P."/>
            <person name="Channer S."/>
            <person name="Cheshatsang Y."/>
            <person name="Chuda L."/>
            <person name="Citroen M."/>
            <person name="Collymore A."/>
            <person name="Cooke P."/>
            <person name="Costello M."/>
            <person name="D'Aco K."/>
            <person name="Daza R."/>
            <person name="De Haan G."/>
            <person name="DeGray S."/>
            <person name="DeMaso C."/>
            <person name="Dhargay N."/>
            <person name="Dooley K."/>
            <person name="Dooley E."/>
            <person name="Doricent M."/>
            <person name="Dorje P."/>
            <person name="Dorjee K."/>
            <person name="Dupes A."/>
            <person name="Elong R."/>
            <person name="Falk J."/>
            <person name="Farina A."/>
            <person name="Faro S."/>
            <person name="Ferguson D."/>
            <person name="Fisher S."/>
            <person name="Foley C.D."/>
            <person name="Franke A."/>
            <person name="Friedrich D."/>
            <person name="Gadbois L."/>
            <person name="Gearin G."/>
            <person name="Gearin C.R."/>
            <person name="Giannoukos G."/>
            <person name="Goode T."/>
            <person name="Graham J."/>
            <person name="Grandbois E."/>
            <person name="Grewal S."/>
            <person name="Gyaltsen K."/>
            <person name="Hafez N."/>
            <person name="Hagos B."/>
            <person name="Hall J."/>
            <person name="Henson C."/>
            <person name="Hollinger A."/>
            <person name="Honan T."/>
            <person name="Huard M.D."/>
            <person name="Hughes L."/>
            <person name="Hurhula B."/>
            <person name="Husby M.E."/>
            <person name="Kamat A."/>
            <person name="Kanga B."/>
            <person name="Kashin S."/>
            <person name="Khazanovich D."/>
            <person name="Kisner P."/>
            <person name="Lance K."/>
            <person name="Lara M."/>
            <person name="Lee W."/>
            <person name="Lennon N."/>
            <person name="Letendre F."/>
            <person name="LeVine R."/>
            <person name="Lipovsky A."/>
            <person name="Liu X."/>
            <person name="Liu J."/>
            <person name="Liu S."/>
            <person name="Lokyitsang T."/>
            <person name="Lokyitsang Y."/>
            <person name="Lubonja R."/>
            <person name="Lui A."/>
            <person name="MacDonald P."/>
            <person name="Magnisalis V."/>
            <person name="Maru K."/>
            <person name="Matthews C."/>
            <person name="McCusker W."/>
            <person name="McDonough S."/>
            <person name="Mehta T."/>
            <person name="Meldrim J."/>
            <person name="Meneus L."/>
            <person name="Mihai O."/>
            <person name="Mihalev A."/>
            <person name="Mihova T."/>
            <person name="Mittelman R."/>
            <person name="Mlenga V."/>
            <person name="Montmayeur A."/>
            <person name="Mulrain L."/>
            <person name="Navidi A."/>
            <person name="Naylor J."/>
            <person name="Negash T."/>
            <person name="Nguyen T."/>
            <person name="Nguyen N."/>
            <person name="Nicol R."/>
            <person name="Norbu C."/>
            <person name="Norbu N."/>
            <person name="Novod N."/>
            <person name="O'Neill B."/>
            <person name="Osman S."/>
            <person name="Markiewicz E."/>
            <person name="Oyono O.L."/>
            <person name="Patti C."/>
            <person name="Phunkhang P."/>
            <person name="Pierre F."/>
            <person name="Priest M."/>
            <person name="Raghuraman S."/>
            <person name="Rege F."/>
            <person name="Reyes R."/>
            <person name="Rise C."/>
            <person name="Rogov P."/>
            <person name="Ross K."/>
            <person name="Ryan E."/>
            <person name="Settipalli S."/>
            <person name="Shea T."/>
            <person name="Sherpa N."/>
            <person name="Shi L."/>
            <person name="Shih D."/>
            <person name="Sparrow T."/>
            <person name="Spaulding J."/>
            <person name="Stalker J."/>
            <person name="Stange-Thomann N."/>
            <person name="Stavropoulos S."/>
            <person name="Stone C."/>
            <person name="Strader C."/>
            <person name="Tesfaye S."/>
            <person name="Thomson T."/>
            <person name="Thoulutsang Y."/>
            <person name="Thoulutsang D."/>
            <person name="Topham K."/>
            <person name="Topping I."/>
            <person name="Tsamla T."/>
            <person name="Vassiliev H."/>
            <person name="Vo A."/>
            <person name="Wangchuk T."/>
            <person name="Wangdi T."/>
            <person name="Weiand M."/>
            <person name="Wilkinson J."/>
            <person name="Wilson A."/>
            <person name="Yadav S."/>
            <person name="Young G."/>
            <person name="Yu Q."/>
            <person name="Zembek L."/>
            <person name="Zhong D."/>
            <person name="Zimmer A."/>
            <person name="Zwirko Z."/>
            <person name="Jaffe D.B."/>
            <person name="Alvarez P."/>
            <person name="Brockman W."/>
            <person name="Butler J."/>
            <person name="Chin C."/>
            <person name="Gnerre S."/>
            <person name="Grabherr M."/>
            <person name="Kleber M."/>
            <person name="Mauceli E."/>
            <person name="MacCallum I."/>
        </authorList>
    </citation>
    <scope>NUCLEOTIDE SEQUENCE [LARGE SCALE GENOMIC DNA]</scope>
    <source>
        <strain evidence="6">Tai18E2 / Tucson 14021-0261.01</strain>
    </source>
</reference>
<dbReference type="AlphaFoldDB" id="B4P957"/>
<sequence length="81" mass="9058">MDSNGFSRGLQAEKILSAFTDANGTTMFNIKFKDSPVVEQLPASDANRRIPHMVIEFYWDHLSLPLESEKGEDAKGESQRG</sequence>
<accession>B4P957</accession>
<dbReference type="SUPFAM" id="SSF54160">
    <property type="entry name" value="Chromo domain-like"/>
    <property type="match status" value="1"/>
</dbReference>
<evidence type="ECO:0000256" key="2">
    <source>
        <dbReference type="ARBA" id="ARBA00022737"/>
    </source>
</evidence>
<dbReference type="InterPro" id="IPR016197">
    <property type="entry name" value="Chromo-like_dom_sf"/>
</dbReference>
<gene>
    <name evidence="5" type="primary">Dyak\HP1Lcsd</name>
    <name evidence="5" type="synonym">Dyak\GE11585</name>
    <name evidence="5" type="synonym">dyak_GLEANR_11904</name>
    <name evidence="5" type="synonym">GE11585</name>
    <name evidence="5" type="synonym">HP1Lcsd</name>
    <name evidence="5" type="ORF">Dyak_GE11585</name>
</gene>
<keyword evidence="2" id="KW-0677">Repeat</keyword>
<name>B4P957_DROYA</name>
<feature type="domain" description="Chromo shadow" evidence="4">
    <location>
        <begin position="4"/>
        <end position="67"/>
    </location>
</feature>
<proteinExistence type="predicted"/>
<comment type="subcellular location">
    <subcellularLocation>
        <location evidence="1">Nucleus</location>
    </subcellularLocation>
</comment>